<comment type="caution">
    <text evidence="2">The sequence shown here is derived from an EMBL/GenBank/DDBJ whole genome shotgun (WGS) entry which is preliminary data.</text>
</comment>
<gene>
    <name evidence="2" type="ORF">CPY51_22050</name>
</gene>
<sequence>MKGQRAIASSPHFPIDRPKPPGKRDTHFRFTSTLLERFSTCDFYRGFGRVGSIFALASR</sequence>
<evidence type="ECO:0000313" key="2">
    <source>
        <dbReference type="EMBL" id="PZM10730.1"/>
    </source>
</evidence>
<feature type="region of interest" description="Disordered" evidence="1">
    <location>
        <begin position="1"/>
        <end position="24"/>
    </location>
</feature>
<evidence type="ECO:0000256" key="1">
    <source>
        <dbReference type="SAM" id="MobiDB-lite"/>
    </source>
</evidence>
<protein>
    <submittedName>
        <fullName evidence="2">Uncharacterized protein</fullName>
    </submittedName>
</protein>
<evidence type="ECO:0000313" key="3">
    <source>
        <dbReference type="Proteomes" id="UP000248925"/>
    </source>
</evidence>
<dbReference type="EMBL" id="PCDP01000045">
    <property type="protein sequence ID" value="PZM10730.1"/>
    <property type="molecule type" value="Genomic_DNA"/>
</dbReference>
<dbReference type="AlphaFoldDB" id="A0A2W4EI11"/>
<proteinExistence type="predicted"/>
<name>A0A2W4EI11_9HYPH</name>
<organism evidence="2 3">
    <name type="scientific">Rhizobium tubonense</name>
    <dbReference type="NCBI Taxonomy" id="484088"/>
    <lineage>
        <taxon>Bacteria</taxon>
        <taxon>Pseudomonadati</taxon>
        <taxon>Pseudomonadota</taxon>
        <taxon>Alphaproteobacteria</taxon>
        <taxon>Hyphomicrobiales</taxon>
        <taxon>Rhizobiaceae</taxon>
        <taxon>Rhizobium/Agrobacterium group</taxon>
        <taxon>Rhizobium</taxon>
    </lineage>
</organism>
<keyword evidence="3" id="KW-1185">Reference proteome</keyword>
<accession>A0A2W4EI11</accession>
<dbReference type="Proteomes" id="UP000248925">
    <property type="component" value="Unassembled WGS sequence"/>
</dbReference>
<reference evidence="2 3" key="1">
    <citation type="journal article" date="2018" name="Sci. Rep.">
        <title>Rhizobium tumorigenes sp. nov., a novel plant tumorigenic bacterium isolated from cane gall tumors on thornless blackberry.</title>
        <authorList>
            <person name="Kuzmanovi N."/>
            <person name="Smalla K."/>
            <person name="Gronow S."/>
            <person name="PuBawska J."/>
        </authorList>
    </citation>
    <scope>NUCLEOTIDE SEQUENCE [LARGE SCALE GENOMIC DNA]</scope>
    <source>
        <strain evidence="2 3">CCBAU 85046</strain>
    </source>
</reference>
<feature type="compositionally biased region" description="Basic and acidic residues" evidence="1">
    <location>
        <begin position="14"/>
        <end position="24"/>
    </location>
</feature>